<evidence type="ECO:0000259" key="3">
    <source>
        <dbReference type="Pfam" id="PF13472"/>
    </source>
</evidence>
<dbReference type="CDD" id="cd00229">
    <property type="entry name" value="SGNH_hydrolase"/>
    <property type="match status" value="1"/>
</dbReference>
<dbReference type="InterPro" id="IPR013830">
    <property type="entry name" value="SGNH_hydro"/>
</dbReference>
<feature type="coiled-coil region" evidence="1">
    <location>
        <begin position="34"/>
        <end position="61"/>
    </location>
</feature>
<evidence type="ECO:0000313" key="5">
    <source>
        <dbReference type="Proteomes" id="UP000265040"/>
    </source>
</evidence>
<keyword evidence="1" id="KW-0175">Coiled coil</keyword>
<dbReference type="Gene3D" id="3.40.50.12700">
    <property type="match status" value="1"/>
</dbReference>
<dbReference type="Proteomes" id="UP000265040">
    <property type="component" value="Chromosome 5"/>
</dbReference>
<reference evidence="4" key="2">
    <citation type="submission" date="2025-08" db="UniProtKB">
        <authorList>
            <consortium name="Ensembl"/>
        </authorList>
    </citation>
    <scope>IDENTIFICATION</scope>
</reference>
<proteinExistence type="predicted"/>
<name>A0AAQ6IFV4_ANATE</name>
<protein>
    <recommendedName>
        <fullName evidence="3">SGNH hydrolase-type esterase domain-containing protein</fullName>
    </recommendedName>
</protein>
<keyword evidence="5" id="KW-1185">Reference proteome</keyword>
<dbReference type="Gene3D" id="3.40.50.12690">
    <property type="match status" value="1"/>
</dbReference>
<evidence type="ECO:0000256" key="2">
    <source>
        <dbReference type="SAM" id="MobiDB-lite"/>
    </source>
</evidence>
<feature type="domain" description="SGNH hydrolase-type esterase" evidence="3">
    <location>
        <begin position="150"/>
        <end position="286"/>
    </location>
</feature>
<dbReference type="AlphaFoldDB" id="A0AAQ6IFV4"/>
<dbReference type="Pfam" id="PF13472">
    <property type="entry name" value="Lipase_GDSL_2"/>
    <property type="match status" value="1"/>
</dbReference>
<feature type="compositionally biased region" description="Basic residues" evidence="2">
    <location>
        <begin position="93"/>
        <end position="106"/>
    </location>
</feature>
<sequence length="303" mass="33147">MTNIQLVQCVECRMFRPSSSVVSDNFTCDRCVLVSTLTEKITALEERIQTLERVRESESSVISLEDSLGAAGGDSQSPTPALEPSQRGEWVTTRRHTRAAKAKAKAKASPPEHTSPALHVSNRFAPLSDSPAEKPGRTLVIGDSIMRHVKLARPLGAPAAVVRCIPGARVPDIEGNLRALGQHSFSKIVVHAGANDIRLRQSEVTKNNFKEVFKLAKAMSEVVIFSGPLPMRRGDITYSRLWSLNRWMSRWCSENNVGFIDNWSTFEGKPGLLGRDGVHPTREGAALISCSIAHSLRSGLASR</sequence>
<dbReference type="Ensembl" id="ENSATET00000078971.1">
    <property type="protein sequence ID" value="ENSATEP00000072627.1"/>
    <property type="gene ID" value="ENSATEG00000032278.1"/>
</dbReference>
<dbReference type="GeneTree" id="ENSGT01120000277415"/>
<evidence type="ECO:0000256" key="1">
    <source>
        <dbReference type="SAM" id="Coils"/>
    </source>
</evidence>
<reference evidence="4 5" key="1">
    <citation type="submission" date="2021-04" db="EMBL/GenBank/DDBJ databases">
        <authorList>
            <consortium name="Wellcome Sanger Institute Data Sharing"/>
        </authorList>
    </citation>
    <scope>NUCLEOTIDE SEQUENCE [LARGE SCALE GENOMIC DNA]</scope>
</reference>
<evidence type="ECO:0000313" key="4">
    <source>
        <dbReference type="Ensembl" id="ENSATEP00000072627.1"/>
    </source>
</evidence>
<organism evidence="4 5">
    <name type="scientific">Anabas testudineus</name>
    <name type="common">Climbing perch</name>
    <name type="synonym">Anthias testudineus</name>
    <dbReference type="NCBI Taxonomy" id="64144"/>
    <lineage>
        <taxon>Eukaryota</taxon>
        <taxon>Metazoa</taxon>
        <taxon>Chordata</taxon>
        <taxon>Craniata</taxon>
        <taxon>Vertebrata</taxon>
        <taxon>Euteleostomi</taxon>
        <taxon>Actinopterygii</taxon>
        <taxon>Neopterygii</taxon>
        <taxon>Teleostei</taxon>
        <taxon>Neoteleostei</taxon>
        <taxon>Acanthomorphata</taxon>
        <taxon>Anabantaria</taxon>
        <taxon>Anabantiformes</taxon>
        <taxon>Anabantoidei</taxon>
        <taxon>Anabantidae</taxon>
        <taxon>Anabas</taxon>
    </lineage>
</organism>
<dbReference type="SUPFAM" id="SSF52266">
    <property type="entry name" value="SGNH hydrolase"/>
    <property type="match status" value="1"/>
</dbReference>
<reference evidence="4" key="3">
    <citation type="submission" date="2025-09" db="UniProtKB">
        <authorList>
            <consortium name="Ensembl"/>
        </authorList>
    </citation>
    <scope>IDENTIFICATION</scope>
</reference>
<feature type="region of interest" description="Disordered" evidence="2">
    <location>
        <begin position="66"/>
        <end position="135"/>
    </location>
</feature>
<accession>A0AAQ6IFV4</accession>